<dbReference type="STRING" id="1513793.SAMN06296036_116125"/>
<dbReference type="SUPFAM" id="SSF53300">
    <property type="entry name" value="vWA-like"/>
    <property type="match status" value="1"/>
</dbReference>
<dbReference type="Proteomes" id="UP000192907">
    <property type="component" value="Unassembled WGS sequence"/>
</dbReference>
<dbReference type="SMART" id="SM00327">
    <property type="entry name" value="VWA"/>
    <property type="match status" value="1"/>
</dbReference>
<organism evidence="2 3">
    <name type="scientific">Pseudobacteriovorax antillogorgiicola</name>
    <dbReference type="NCBI Taxonomy" id="1513793"/>
    <lineage>
        <taxon>Bacteria</taxon>
        <taxon>Pseudomonadati</taxon>
        <taxon>Bdellovibrionota</taxon>
        <taxon>Oligoflexia</taxon>
        <taxon>Oligoflexales</taxon>
        <taxon>Pseudobacteriovoracaceae</taxon>
        <taxon>Pseudobacteriovorax</taxon>
    </lineage>
</organism>
<gene>
    <name evidence="2" type="ORF">SAMN06296036_116125</name>
</gene>
<dbReference type="InterPro" id="IPR050934">
    <property type="entry name" value="ITIH"/>
</dbReference>
<keyword evidence="3" id="KW-1185">Reference proteome</keyword>
<dbReference type="Pfam" id="PF12034">
    <property type="entry name" value="YfbK_C"/>
    <property type="match status" value="1"/>
</dbReference>
<dbReference type="PROSITE" id="PS50234">
    <property type="entry name" value="VWFA"/>
    <property type="match status" value="1"/>
</dbReference>
<feature type="domain" description="VWFA" evidence="1">
    <location>
        <begin position="170"/>
        <end position="345"/>
    </location>
</feature>
<dbReference type="PANTHER" id="PTHR10338:SF108">
    <property type="entry name" value="INTER-ALPHA-TRYPSIN INHIBITOR HEAVY CHAIN H4-LIKE PROTEIN"/>
    <property type="match status" value="1"/>
</dbReference>
<dbReference type="RefSeq" id="WP_132321672.1">
    <property type="nucleotide sequence ID" value="NZ_FWZT01000016.1"/>
</dbReference>
<reference evidence="3" key="1">
    <citation type="submission" date="2017-04" db="EMBL/GenBank/DDBJ databases">
        <authorList>
            <person name="Varghese N."/>
            <person name="Submissions S."/>
        </authorList>
    </citation>
    <scope>NUCLEOTIDE SEQUENCE [LARGE SCALE GENOMIC DNA]</scope>
    <source>
        <strain evidence="3">RKEM611</strain>
    </source>
</reference>
<dbReference type="PANTHER" id="PTHR10338">
    <property type="entry name" value="INTER-ALPHA-TRYPSIN INHIBITOR HEAVY CHAIN FAMILY MEMBER"/>
    <property type="match status" value="1"/>
</dbReference>
<dbReference type="InterPro" id="IPR022156">
    <property type="entry name" value="Uncharacterised_YfbK_N"/>
</dbReference>
<sequence length="514" mass="55605">MRLSQSKMAFAILSICIFSHLACETKRGKVKVSGSGKGSASAAGVPNAEAESLPSADIGASLPNETPLGISEDFLSVADHPMSTFSADVDTASYTRFREGLTYGYMMPPEQIRVEEFLNYFPYEYREPSADEVFSFNFSQGVSPWASTNRLLRFGIKGFSPEGMDQAAKNLAILVDVSGSMSGHLPLVKESLNLLADKLGANDRISIVAYAGNSWIILPSTTGDQTELIKGSIGQLQSGGSTNGSKGIITAYDLVNEYFIAGGVNRVILVTDGDFNVGVTSADELVSLVQEKSQQGVFLNVLGFGKNGNDPMLEKLTNDGNGTYNYVDSIKEADKIFGVDLYKGLVTIAKDLKFQIEFNPDLVDQYRLIGYNNRRLEDDDFANDQKDAGDTGAGHEITALYEVILKDGTDFSAGPLSVGTFKLRYKEPEASESRELSQEIQDDGLDGILSDADFAFQAGIAAAAMKFRQSEHTLDYQFQGISDLLAPGLLNDPLGIRTEFQSLVNQAQGMIVSQ</sequence>
<dbReference type="OrthoDB" id="9805121at2"/>
<dbReference type="Gene3D" id="3.40.50.410">
    <property type="entry name" value="von Willebrand factor, type A domain"/>
    <property type="match status" value="1"/>
</dbReference>
<proteinExistence type="predicted"/>
<dbReference type="AlphaFoldDB" id="A0A1Y6CFF1"/>
<dbReference type="InterPro" id="IPR036465">
    <property type="entry name" value="vWFA_dom_sf"/>
</dbReference>
<dbReference type="InterPro" id="IPR021908">
    <property type="entry name" value="YfbK_C"/>
</dbReference>
<protein>
    <submittedName>
        <fullName evidence="2">Ca-activated chloride channel family protein</fullName>
    </submittedName>
</protein>
<evidence type="ECO:0000313" key="3">
    <source>
        <dbReference type="Proteomes" id="UP000192907"/>
    </source>
</evidence>
<dbReference type="InterPro" id="IPR002035">
    <property type="entry name" value="VWF_A"/>
</dbReference>
<evidence type="ECO:0000259" key="1">
    <source>
        <dbReference type="PROSITE" id="PS50234"/>
    </source>
</evidence>
<dbReference type="EMBL" id="FWZT01000016">
    <property type="protein sequence ID" value="SMF53450.1"/>
    <property type="molecule type" value="Genomic_DNA"/>
</dbReference>
<dbReference type="Pfam" id="PF00092">
    <property type="entry name" value="VWA"/>
    <property type="match status" value="1"/>
</dbReference>
<evidence type="ECO:0000313" key="2">
    <source>
        <dbReference type="EMBL" id="SMF53450.1"/>
    </source>
</evidence>
<name>A0A1Y6CFF1_9BACT</name>
<dbReference type="Pfam" id="PF12450">
    <property type="entry name" value="vWF_A"/>
    <property type="match status" value="1"/>
</dbReference>
<accession>A0A1Y6CFF1</accession>